<reference evidence="7" key="1">
    <citation type="submission" date="2021-12" db="EMBL/GenBank/DDBJ databases">
        <title>Discovery of the Pendulisporaceae a myxobacterial family with distinct sporulation behavior and unique specialized metabolism.</title>
        <authorList>
            <person name="Garcia R."/>
            <person name="Popoff A."/>
            <person name="Bader C.D."/>
            <person name="Loehr J."/>
            <person name="Walesch S."/>
            <person name="Walt C."/>
            <person name="Boldt J."/>
            <person name="Bunk B."/>
            <person name="Haeckl F.J.F.P.J."/>
            <person name="Gunesch A.P."/>
            <person name="Birkelbach J."/>
            <person name="Nuebel U."/>
            <person name="Pietschmann T."/>
            <person name="Bach T."/>
            <person name="Mueller R."/>
        </authorList>
    </citation>
    <scope>NUCLEOTIDE SEQUENCE</scope>
    <source>
        <strain evidence="7">MSr11367</strain>
    </source>
</reference>
<dbReference type="Gene3D" id="2.40.50.100">
    <property type="match status" value="1"/>
</dbReference>
<dbReference type="Gene3D" id="2.40.420.20">
    <property type="match status" value="1"/>
</dbReference>
<sequence length="354" mass="37797">MTGCKRSEAKTEPVSKEDPTVHASVVQVTEQAMPEYLTLIGTLRANQESDIAADASGKVLATFVERGQAVRKGESLARLDSRAAVISVSATEAQSNQVKSNLEQAQRECERVKHLLETSAISQAEYDRTTSQCSSTQWSLAAAEAQSENARKLLGDSNLRAPFDGVIGERYVNVGQYVKPETKVASIYAPDPLRLELTVPEAQAGMIQPNMTLTFSVTAFGDEKFSGTVRYVSPHIRESSRDLVVEAIVPNPGPNGKGAKDGKPAGAGKLRPGMFATAKLLLSEHPVPTVPVTALRREGITARLFAVVDGRANERLVQVGEEKGGVIAVVSGINRGDGVVAQPGPDVRDGVRIQ</sequence>
<evidence type="ECO:0000259" key="5">
    <source>
        <dbReference type="Pfam" id="PF25973"/>
    </source>
</evidence>
<comment type="similarity">
    <text evidence="1">Belongs to the membrane fusion protein (MFP) (TC 8.A.1) family.</text>
</comment>
<keyword evidence="2" id="KW-0175">Coiled coil</keyword>
<dbReference type="Gene3D" id="2.40.30.170">
    <property type="match status" value="1"/>
</dbReference>
<dbReference type="InterPro" id="IPR058647">
    <property type="entry name" value="BSH_CzcB-like"/>
</dbReference>
<dbReference type="Pfam" id="PF25989">
    <property type="entry name" value="YknX_C"/>
    <property type="match status" value="1"/>
</dbReference>
<dbReference type="RefSeq" id="WP_394840064.1">
    <property type="nucleotide sequence ID" value="NZ_CP089983.1"/>
</dbReference>
<evidence type="ECO:0000313" key="7">
    <source>
        <dbReference type="EMBL" id="WXB10387.1"/>
    </source>
</evidence>
<feature type="region of interest" description="Disordered" evidence="3">
    <location>
        <begin position="1"/>
        <end position="21"/>
    </location>
</feature>
<dbReference type="InterPro" id="IPR058637">
    <property type="entry name" value="YknX-like_C"/>
</dbReference>
<dbReference type="SUPFAM" id="SSF111369">
    <property type="entry name" value="HlyD-like secretion proteins"/>
    <property type="match status" value="1"/>
</dbReference>
<keyword evidence="8" id="KW-1185">Reference proteome</keyword>
<evidence type="ECO:0000256" key="2">
    <source>
        <dbReference type="SAM" id="Coils"/>
    </source>
</evidence>
<feature type="domain" description="CusB-like beta-barrel" evidence="4">
    <location>
        <begin position="195"/>
        <end position="253"/>
    </location>
</feature>
<dbReference type="EMBL" id="CP089983">
    <property type="protein sequence ID" value="WXB10387.1"/>
    <property type="molecule type" value="Genomic_DNA"/>
</dbReference>
<dbReference type="InterPro" id="IPR006143">
    <property type="entry name" value="RND_pump_MFP"/>
</dbReference>
<dbReference type="InterPro" id="IPR058792">
    <property type="entry name" value="Beta-barrel_RND_2"/>
</dbReference>
<dbReference type="NCBIfam" id="TIGR01730">
    <property type="entry name" value="RND_mfp"/>
    <property type="match status" value="1"/>
</dbReference>
<dbReference type="Proteomes" id="UP001374803">
    <property type="component" value="Chromosome"/>
</dbReference>
<evidence type="ECO:0000259" key="6">
    <source>
        <dbReference type="Pfam" id="PF25989"/>
    </source>
</evidence>
<evidence type="ECO:0000256" key="3">
    <source>
        <dbReference type="SAM" id="MobiDB-lite"/>
    </source>
</evidence>
<dbReference type="Gene3D" id="1.10.287.470">
    <property type="entry name" value="Helix hairpin bin"/>
    <property type="match status" value="1"/>
</dbReference>
<feature type="domain" description="YknX-like C-terminal permuted SH3-like" evidence="6">
    <location>
        <begin position="289"/>
        <end position="353"/>
    </location>
</feature>
<evidence type="ECO:0000259" key="4">
    <source>
        <dbReference type="Pfam" id="PF25954"/>
    </source>
</evidence>
<feature type="domain" description="CzcB-like barrel-sandwich hybrid" evidence="5">
    <location>
        <begin position="50"/>
        <end position="187"/>
    </location>
</feature>
<accession>A0ABZ2LHG7</accession>
<feature type="coiled-coil region" evidence="2">
    <location>
        <begin position="88"/>
        <end position="115"/>
    </location>
</feature>
<organism evidence="7 8">
    <name type="scientific">Pendulispora rubella</name>
    <dbReference type="NCBI Taxonomy" id="2741070"/>
    <lineage>
        <taxon>Bacteria</taxon>
        <taxon>Pseudomonadati</taxon>
        <taxon>Myxococcota</taxon>
        <taxon>Myxococcia</taxon>
        <taxon>Myxococcales</taxon>
        <taxon>Sorangiineae</taxon>
        <taxon>Pendulisporaceae</taxon>
        <taxon>Pendulispora</taxon>
    </lineage>
</organism>
<dbReference type="Pfam" id="PF25954">
    <property type="entry name" value="Beta-barrel_RND_2"/>
    <property type="match status" value="1"/>
</dbReference>
<dbReference type="PANTHER" id="PTHR30469:SF15">
    <property type="entry name" value="HLYD FAMILY OF SECRETION PROTEINS"/>
    <property type="match status" value="1"/>
</dbReference>
<name>A0ABZ2LHG7_9BACT</name>
<evidence type="ECO:0000256" key="1">
    <source>
        <dbReference type="ARBA" id="ARBA00009477"/>
    </source>
</evidence>
<dbReference type="PANTHER" id="PTHR30469">
    <property type="entry name" value="MULTIDRUG RESISTANCE PROTEIN MDTA"/>
    <property type="match status" value="1"/>
</dbReference>
<feature type="compositionally biased region" description="Basic and acidic residues" evidence="3">
    <location>
        <begin position="1"/>
        <end position="20"/>
    </location>
</feature>
<evidence type="ECO:0000313" key="8">
    <source>
        <dbReference type="Proteomes" id="UP001374803"/>
    </source>
</evidence>
<proteinExistence type="inferred from homology"/>
<dbReference type="Pfam" id="PF25973">
    <property type="entry name" value="BSH_CzcB"/>
    <property type="match status" value="1"/>
</dbReference>
<protein>
    <submittedName>
        <fullName evidence="7">Efflux RND transporter periplasmic adaptor subunit</fullName>
    </submittedName>
</protein>
<gene>
    <name evidence="7" type="ORF">LVJ94_24560</name>
</gene>